<gene>
    <name evidence="2" type="ORF">ABGN05_01490</name>
</gene>
<comment type="caution">
    <text evidence="2">The sequence shown here is derived from an EMBL/GenBank/DDBJ whole genome shotgun (WGS) entry which is preliminary data.</text>
</comment>
<dbReference type="SUPFAM" id="SSF46785">
    <property type="entry name" value="Winged helix' DNA-binding domain"/>
    <property type="match status" value="1"/>
</dbReference>
<evidence type="ECO:0000313" key="3">
    <source>
        <dbReference type="Proteomes" id="UP001556692"/>
    </source>
</evidence>
<dbReference type="PANTHER" id="PTHR33164:SF106">
    <property type="entry name" value="TRANSCRIPTIONAL REGULATORY PROTEIN"/>
    <property type="match status" value="1"/>
</dbReference>
<dbReference type="Gene3D" id="1.10.10.10">
    <property type="entry name" value="Winged helix-like DNA-binding domain superfamily/Winged helix DNA-binding domain"/>
    <property type="match status" value="1"/>
</dbReference>
<dbReference type="PANTHER" id="PTHR33164">
    <property type="entry name" value="TRANSCRIPTIONAL REGULATOR, MARR FAMILY"/>
    <property type="match status" value="1"/>
</dbReference>
<keyword evidence="3" id="KW-1185">Reference proteome</keyword>
<dbReference type="Proteomes" id="UP001556692">
    <property type="component" value="Unassembled WGS sequence"/>
</dbReference>
<protein>
    <submittedName>
        <fullName evidence="2">MarR family winged helix-turn-helix transcriptional regulator</fullName>
    </submittedName>
</protein>
<dbReference type="Pfam" id="PF12802">
    <property type="entry name" value="MarR_2"/>
    <property type="match status" value="1"/>
</dbReference>
<feature type="domain" description="HTH marR-type" evidence="1">
    <location>
        <begin position="19"/>
        <end position="151"/>
    </location>
</feature>
<evidence type="ECO:0000313" key="2">
    <source>
        <dbReference type="EMBL" id="MEX0404331.1"/>
    </source>
</evidence>
<reference evidence="2 3" key="1">
    <citation type="submission" date="2024-05" db="EMBL/GenBank/DDBJ databases">
        <authorList>
            <person name="Jiang F."/>
        </authorList>
    </citation>
    <scope>NUCLEOTIDE SEQUENCE [LARGE SCALE GENOMIC DNA]</scope>
    <source>
        <strain evidence="2 3">LZ166</strain>
    </source>
</reference>
<organism evidence="2 3">
    <name type="scientific">Aquibium pacificus</name>
    <dbReference type="NCBI Taxonomy" id="3153579"/>
    <lineage>
        <taxon>Bacteria</taxon>
        <taxon>Pseudomonadati</taxon>
        <taxon>Pseudomonadota</taxon>
        <taxon>Alphaproteobacteria</taxon>
        <taxon>Hyphomicrobiales</taxon>
        <taxon>Phyllobacteriaceae</taxon>
        <taxon>Aquibium</taxon>
    </lineage>
</organism>
<dbReference type="InterPro" id="IPR039422">
    <property type="entry name" value="MarR/SlyA-like"/>
</dbReference>
<dbReference type="InterPro" id="IPR000835">
    <property type="entry name" value="HTH_MarR-typ"/>
</dbReference>
<evidence type="ECO:0000259" key="1">
    <source>
        <dbReference type="PROSITE" id="PS50995"/>
    </source>
</evidence>
<dbReference type="InterPro" id="IPR036390">
    <property type="entry name" value="WH_DNA-bd_sf"/>
</dbReference>
<name>A0ABV3SCP3_9HYPH</name>
<dbReference type="InterPro" id="IPR036388">
    <property type="entry name" value="WH-like_DNA-bd_sf"/>
</dbReference>
<accession>A0ABV3SCP3</accession>
<sequence length="176" mass="19663">MPVKQQNPANTSRSKEARIAELERKIRAASAQRTLYSGVLASKLGLNQTDLECLFIITLGQNVTPGQLAVETGLTTGAITGVVDRIQRAGYIERKRDPRDRRRWFLEPVPHRIEEIRAINRRAFASWTEELGRYSEAELDLLLDFSDRNYLAAVNATVALRQDTEGSAPGMKSSGH</sequence>
<dbReference type="EMBL" id="JBDPGJ010000001">
    <property type="protein sequence ID" value="MEX0404331.1"/>
    <property type="molecule type" value="Genomic_DNA"/>
</dbReference>
<proteinExistence type="predicted"/>
<dbReference type="SMART" id="SM00347">
    <property type="entry name" value="HTH_MARR"/>
    <property type="match status" value="1"/>
</dbReference>
<dbReference type="PROSITE" id="PS50995">
    <property type="entry name" value="HTH_MARR_2"/>
    <property type="match status" value="1"/>
</dbReference>
<dbReference type="RefSeq" id="WP_367952219.1">
    <property type="nucleotide sequence ID" value="NZ_JBDPGJ010000001.1"/>
</dbReference>